<dbReference type="Proteomes" id="UP001612415">
    <property type="component" value="Unassembled WGS sequence"/>
</dbReference>
<dbReference type="EMBL" id="JBITDC010000001">
    <property type="protein sequence ID" value="MFI5673246.1"/>
    <property type="molecule type" value="Genomic_DNA"/>
</dbReference>
<name>A0ABW7XTN5_STRCE</name>
<dbReference type="InterPro" id="IPR058548">
    <property type="entry name" value="MlaB-like_STAS"/>
</dbReference>
<dbReference type="Pfam" id="PF13466">
    <property type="entry name" value="STAS_2"/>
    <property type="match status" value="1"/>
</dbReference>
<dbReference type="InterPro" id="IPR036513">
    <property type="entry name" value="STAS_dom_sf"/>
</dbReference>
<comment type="caution">
    <text evidence="2">The sequence shown here is derived from an EMBL/GenBank/DDBJ whole genome shotgun (WGS) entry which is preliminary data.</text>
</comment>
<evidence type="ECO:0000313" key="2">
    <source>
        <dbReference type="EMBL" id="MFI5673246.1"/>
    </source>
</evidence>
<proteinExistence type="predicted"/>
<dbReference type="SUPFAM" id="SSF52091">
    <property type="entry name" value="SpoIIaa-like"/>
    <property type="match status" value="1"/>
</dbReference>
<keyword evidence="3" id="KW-1185">Reference proteome</keyword>
<protein>
    <submittedName>
        <fullName evidence="2">STAS domain-containing protein</fullName>
    </submittedName>
</protein>
<gene>
    <name evidence="2" type="ORF">ACIA8P_01030</name>
</gene>
<evidence type="ECO:0000259" key="1">
    <source>
        <dbReference type="PROSITE" id="PS50801"/>
    </source>
</evidence>
<dbReference type="InterPro" id="IPR002645">
    <property type="entry name" value="STAS_dom"/>
</dbReference>
<reference evidence="2 3" key="1">
    <citation type="submission" date="2024-10" db="EMBL/GenBank/DDBJ databases">
        <title>The Natural Products Discovery Center: Release of the First 8490 Sequenced Strains for Exploring Actinobacteria Biosynthetic Diversity.</title>
        <authorList>
            <person name="Kalkreuter E."/>
            <person name="Kautsar S.A."/>
            <person name="Yang D."/>
            <person name="Bader C.D."/>
            <person name="Teijaro C.N."/>
            <person name="Fluegel L."/>
            <person name="Davis C.M."/>
            <person name="Simpson J.R."/>
            <person name="Lauterbach L."/>
            <person name="Steele A.D."/>
            <person name="Gui C."/>
            <person name="Meng S."/>
            <person name="Li G."/>
            <person name="Viehrig K."/>
            <person name="Ye F."/>
            <person name="Su P."/>
            <person name="Kiefer A.F."/>
            <person name="Nichols A."/>
            <person name="Cepeda A.J."/>
            <person name="Yan W."/>
            <person name="Fan B."/>
            <person name="Jiang Y."/>
            <person name="Adhikari A."/>
            <person name="Zheng C.-J."/>
            <person name="Schuster L."/>
            <person name="Cowan T.M."/>
            <person name="Smanski M.J."/>
            <person name="Chevrette M.G."/>
            <person name="De Carvalho L.P.S."/>
            <person name="Shen B."/>
        </authorList>
    </citation>
    <scope>NUCLEOTIDE SEQUENCE [LARGE SCALE GENOMIC DNA]</scope>
    <source>
        <strain evidence="2 3">NPDC051599</strain>
    </source>
</reference>
<sequence>MTRGAHISLGPGATSALLTVDTDIDGASRRRLESAAEELPGTVRELTLDLGHVIFADSAVLHLIEGMRRAVDRNGGRLRVAGLAGQPRSVLRHAADLWPEAHWDTYLRAS</sequence>
<dbReference type="PROSITE" id="PS50801">
    <property type="entry name" value="STAS"/>
    <property type="match status" value="1"/>
</dbReference>
<dbReference type="RefSeq" id="WP_398654292.1">
    <property type="nucleotide sequence ID" value="NZ_JBITDC010000001.1"/>
</dbReference>
<evidence type="ECO:0000313" key="3">
    <source>
        <dbReference type="Proteomes" id="UP001612415"/>
    </source>
</evidence>
<dbReference type="CDD" id="cd07043">
    <property type="entry name" value="STAS_anti-anti-sigma_factors"/>
    <property type="match status" value="1"/>
</dbReference>
<accession>A0ABW7XTN5</accession>
<organism evidence="2 3">
    <name type="scientific">Streptomyces cellulosae</name>
    <dbReference type="NCBI Taxonomy" id="1968"/>
    <lineage>
        <taxon>Bacteria</taxon>
        <taxon>Bacillati</taxon>
        <taxon>Actinomycetota</taxon>
        <taxon>Actinomycetes</taxon>
        <taxon>Kitasatosporales</taxon>
        <taxon>Streptomycetaceae</taxon>
        <taxon>Streptomyces</taxon>
    </lineage>
</organism>
<feature type="domain" description="STAS" evidence="1">
    <location>
        <begin position="17"/>
        <end position="92"/>
    </location>
</feature>
<dbReference type="Gene3D" id="3.30.750.24">
    <property type="entry name" value="STAS domain"/>
    <property type="match status" value="1"/>
</dbReference>